<dbReference type="PANTHER" id="PTHR48029:SF1">
    <property type="entry name" value="NUCLEOLAR PROTEIN 8"/>
    <property type="match status" value="1"/>
</dbReference>
<reference evidence="5" key="1">
    <citation type="submission" date="2020-09" db="EMBL/GenBank/DDBJ databases">
        <title>Genome-Enabled Discovery of Anthraquinone Biosynthesis in Senna tora.</title>
        <authorList>
            <person name="Kang S.-H."/>
            <person name="Pandey R.P."/>
            <person name="Lee C.-M."/>
            <person name="Sim J.-S."/>
            <person name="Jeong J.-T."/>
            <person name="Choi B.-S."/>
            <person name="Jung M."/>
            <person name="Ginzburg D."/>
            <person name="Zhao K."/>
            <person name="Won S.Y."/>
            <person name="Oh T.-J."/>
            <person name="Yu Y."/>
            <person name="Kim N.-H."/>
            <person name="Lee O.R."/>
            <person name="Lee T.-H."/>
            <person name="Bashyal P."/>
            <person name="Kim T.-S."/>
            <person name="Lee W.-H."/>
            <person name="Kawkins C."/>
            <person name="Kim C.-K."/>
            <person name="Kim J.S."/>
            <person name="Ahn B.O."/>
            <person name="Rhee S.Y."/>
            <person name="Sohng J.K."/>
        </authorList>
    </citation>
    <scope>NUCLEOTIDE SEQUENCE</scope>
    <source>
        <tissue evidence="5">Leaf</tissue>
    </source>
</reference>
<dbReference type="InterPro" id="IPR000504">
    <property type="entry name" value="RRM_dom"/>
</dbReference>
<dbReference type="SUPFAM" id="SSF54928">
    <property type="entry name" value="RNA-binding domain, RBD"/>
    <property type="match status" value="1"/>
</dbReference>
<evidence type="ECO:0000256" key="3">
    <source>
        <dbReference type="SAM" id="Phobius"/>
    </source>
</evidence>
<dbReference type="InterPro" id="IPR012677">
    <property type="entry name" value="Nucleotide-bd_a/b_plait_sf"/>
</dbReference>
<dbReference type="OrthoDB" id="439808at2759"/>
<accession>A0A834TS20</accession>
<feature type="domain" description="RRM" evidence="4">
    <location>
        <begin position="39"/>
        <end position="117"/>
    </location>
</feature>
<keyword evidence="1 2" id="KW-0694">RNA-binding</keyword>
<dbReference type="GO" id="GO:0003723">
    <property type="term" value="F:RNA binding"/>
    <property type="evidence" value="ECO:0007669"/>
    <property type="project" value="UniProtKB-UniRule"/>
</dbReference>
<evidence type="ECO:0000259" key="4">
    <source>
        <dbReference type="PROSITE" id="PS50102"/>
    </source>
</evidence>
<dbReference type="InterPro" id="IPR035979">
    <property type="entry name" value="RBD_domain_sf"/>
</dbReference>
<protein>
    <submittedName>
        <fullName evidence="5">Organelle RRM domain-containing protein 2, mitochondrial</fullName>
    </submittedName>
</protein>
<feature type="transmembrane region" description="Helical" evidence="3">
    <location>
        <begin position="137"/>
        <end position="154"/>
    </location>
</feature>
<dbReference type="Pfam" id="PF00076">
    <property type="entry name" value="RRM_1"/>
    <property type="match status" value="1"/>
</dbReference>
<name>A0A834TS20_9FABA</name>
<keyword evidence="3" id="KW-0472">Membrane</keyword>
<dbReference type="PANTHER" id="PTHR48029">
    <property type="entry name" value="NUCLEOLAR PROTEIN 8"/>
    <property type="match status" value="1"/>
</dbReference>
<dbReference type="Gene3D" id="3.30.70.330">
    <property type="match status" value="1"/>
</dbReference>
<keyword evidence="6" id="KW-1185">Reference proteome</keyword>
<sequence>MAVRVAVATHRGFRRLFGTDATSTSSILPPALEKRKPSKSLLVAGFSKRTTAERLREAFSQFGEVVHARVMTDRLSGVSKGFGFVKYTTKEEAAKGIKGMDGKYARNRQQPVNCHKPEGFKQEHKNNKSFKDRNRQVSLLLFRGSLFLMYSLYVRTRVVHLLV</sequence>
<comment type="caution">
    <text evidence="5">The sequence shown here is derived from an EMBL/GenBank/DDBJ whole genome shotgun (WGS) entry which is preliminary data.</text>
</comment>
<evidence type="ECO:0000256" key="2">
    <source>
        <dbReference type="PROSITE-ProRule" id="PRU00176"/>
    </source>
</evidence>
<dbReference type="EMBL" id="JAAIUW010000007">
    <property type="protein sequence ID" value="KAF7822824.1"/>
    <property type="molecule type" value="Genomic_DNA"/>
</dbReference>
<gene>
    <name evidence="5" type="ORF">G2W53_020968</name>
</gene>
<organism evidence="5 6">
    <name type="scientific">Senna tora</name>
    <dbReference type="NCBI Taxonomy" id="362788"/>
    <lineage>
        <taxon>Eukaryota</taxon>
        <taxon>Viridiplantae</taxon>
        <taxon>Streptophyta</taxon>
        <taxon>Embryophyta</taxon>
        <taxon>Tracheophyta</taxon>
        <taxon>Spermatophyta</taxon>
        <taxon>Magnoliopsida</taxon>
        <taxon>eudicotyledons</taxon>
        <taxon>Gunneridae</taxon>
        <taxon>Pentapetalae</taxon>
        <taxon>rosids</taxon>
        <taxon>fabids</taxon>
        <taxon>Fabales</taxon>
        <taxon>Fabaceae</taxon>
        <taxon>Caesalpinioideae</taxon>
        <taxon>Cassia clade</taxon>
        <taxon>Senna</taxon>
    </lineage>
</organism>
<keyword evidence="3" id="KW-1133">Transmembrane helix</keyword>
<dbReference type="PROSITE" id="PS50102">
    <property type="entry name" value="RRM"/>
    <property type="match status" value="1"/>
</dbReference>
<keyword evidence="3" id="KW-0812">Transmembrane</keyword>
<evidence type="ECO:0000313" key="5">
    <source>
        <dbReference type="EMBL" id="KAF7822824.1"/>
    </source>
</evidence>
<proteinExistence type="predicted"/>
<dbReference type="SMART" id="SM00360">
    <property type="entry name" value="RRM"/>
    <property type="match status" value="1"/>
</dbReference>
<evidence type="ECO:0000313" key="6">
    <source>
        <dbReference type="Proteomes" id="UP000634136"/>
    </source>
</evidence>
<dbReference type="Proteomes" id="UP000634136">
    <property type="component" value="Unassembled WGS sequence"/>
</dbReference>
<dbReference type="AlphaFoldDB" id="A0A834TS20"/>
<evidence type="ECO:0000256" key="1">
    <source>
        <dbReference type="ARBA" id="ARBA00022884"/>
    </source>
</evidence>